<dbReference type="InterPro" id="IPR001709">
    <property type="entry name" value="Flavoprot_Pyr_Nucl_cyt_Rdtase"/>
</dbReference>
<dbReference type="PRINTS" id="PR00371">
    <property type="entry name" value="FPNCR"/>
</dbReference>
<keyword evidence="4" id="KW-1185">Reference proteome</keyword>
<name>A0A8J2ZKN9_9RHOB</name>
<reference evidence="3" key="2">
    <citation type="submission" date="2020-09" db="EMBL/GenBank/DDBJ databases">
        <authorList>
            <person name="Sun Q."/>
            <person name="Zhou Y."/>
        </authorList>
    </citation>
    <scope>NUCLEOTIDE SEQUENCE</scope>
    <source>
        <strain evidence="3">CGMCC 1.15762</strain>
    </source>
</reference>
<dbReference type="PRINTS" id="PR00410">
    <property type="entry name" value="PHEHYDRXLASE"/>
</dbReference>
<dbReference type="EMBL" id="BMJV01000004">
    <property type="protein sequence ID" value="GGG74398.1"/>
    <property type="molecule type" value="Genomic_DNA"/>
</dbReference>
<comment type="caution">
    <text evidence="3">The sequence shown here is derived from an EMBL/GenBank/DDBJ whole genome shotgun (WGS) entry which is preliminary data.</text>
</comment>
<dbReference type="AlphaFoldDB" id="A0A8J2ZKN9"/>
<dbReference type="GO" id="GO:0016491">
    <property type="term" value="F:oxidoreductase activity"/>
    <property type="evidence" value="ECO:0007669"/>
    <property type="project" value="InterPro"/>
</dbReference>
<reference evidence="3" key="1">
    <citation type="journal article" date="2014" name="Int. J. Syst. Evol. Microbiol.">
        <title>Complete genome sequence of Corynebacterium casei LMG S-19264T (=DSM 44701T), isolated from a smear-ripened cheese.</title>
        <authorList>
            <consortium name="US DOE Joint Genome Institute (JGI-PGF)"/>
            <person name="Walter F."/>
            <person name="Albersmeier A."/>
            <person name="Kalinowski J."/>
            <person name="Ruckert C."/>
        </authorList>
    </citation>
    <scope>NUCLEOTIDE SEQUENCE</scope>
    <source>
        <strain evidence="3">CGMCC 1.15762</strain>
    </source>
</reference>
<dbReference type="Proteomes" id="UP000617145">
    <property type="component" value="Unassembled WGS sequence"/>
</dbReference>
<sequence>MTRKITIRSIDTVTHDTLTLTLDKPEDFSYAPGQAAHIALDLDDWREEWRSFTMTSLPQEDHLEFVIKCYPESDEDHDGMTARLAKLQPGDALIFKDVWGAIEDEGNGVFIAGGAGVTPFISILRKKLDQKGTLDGNTLIFSNKAERDIILRDDFDKMPGLQTRYIVTDEPDSPLYHDRIDADLLSEYVSAGRDTCYICGPQPMLDELSDALKKIGVKDSDIVTEQFD</sequence>
<dbReference type="PROSITE" id="PS51384">
    <property type="entry name" value="FAD_FR"/>
    <property type="match status" value="1"/>
</dbReference>
<accession>A0A8J2ZKN9</accession>
<evidence type="ECO:0000259" key="2">
    <source>
        <dbReference type="PROSITE" id="PS51384"/>
    </source>
</evidence>
<dbReference type="InterPro" id="IPR050415">
    <property type="entry name" value="MRET"/>
</dbReference>
<dbReference type="InterPro" id="IPR017927">
    <property type="entry name" value="FAD-bd_FR_type"/>
</dbReference>
<dbReference type="Pfam" id="PF00175">
    <property type="entry name" value="NAD_binding_1"/>
    <property type="match status" value="1"/>
</dbReference>
<gene>
    <name evidence="3" type="ORF">GCM10011415_23600</name>
</gene>
<dbReference type="Gene3D" id="2.40.30.10">
    <property type="entry name" value="Translation factors"/>
    <property type="match status" value="1"/>
</dbReference>
<dbReference type="SUPFAM" id="SSF63380">
    <property type="entry name" value="Riboflavin synthase domain-like"/>
    <property type="match status" value="1"/>
</dbReference>
<evidence type="ECO:0000313" key="3">
    <source>
        <dbReference type="EMBL" id="GGG74398.1"/>
    </source>
</evidence>
<organism evidence="3 4">
    <name type="scientific">Salipiger pallidus</name>
    <dbReference type="NCBI Taxonomy" id="1775170"/>
    <lineage>
        <taxon>Bacteria</taxon>
        <taxon>Pseudomonadati</taxon>
        <taxon>Pseudomonadota</taxon>
        <taxon>Alphaproteobacteria</taxon>
        <taxon>Rhodobacterales</taxon>
        <taxon>Roseobacteraceae</taxon>
        <taxon>Salipiger</taxon>
    </lineage>
</organism>
<protein>
    <recommendedName>
        <fullName evidence="2">FAD-binding FR-type domain-containing protein</fullName>
    </recommendedName>
</protein>
<evidence type="ECO:0000313" key="4">
    <source>
        <dbReference type="Proteomes" id="UP000617145"/>
    </source>
</evidence>
<dbReference type="Pfam" id="PF00970">
    <property type="entry name" value="FAD_binding_6"/>
    <property type="match status" value="1"/>
</dbReference>
<dbReference type="InterPro" id="IPR017938">
    <property type="entry name" value="Riboflavin_synthase-like_b-brl"/>
</dbReference>
<dbReference type="Gene3D" id="3.40.50.80">
    <property type="entry name" value="Nucleotide-binding domain of ferredoxin-NADP reductase (FNR) module"/>
    <property type="match status" value="1"/>
</dbReference>
<dbReference type="PANTHER" id="PTHR47354">
    <property type="entry name" value="NADH OXIDOREDUCTASE HCR"/>
    <property type="match status" value="1"/>
</dbReference>
<proteinExistence type="predicted"/>
<dbReference type="RefSeq" id="WP_188790421.1">
    <property type="nucleotide sequence ID" value="NZ_BMJV01000004.1"/>
</dbReference>
<dbReference type="SUPFAM" id="SSF52343">
    <property type="entry name" value="Ferredoxin reductase-like, C-terminal NADP-linked domain"/>
    <property type="match status" value="1"/>
</dbReference>
<feature type="domain" description="FAD-binding FR-type" evidence="2">
    <location>
        <begin position="1"/>
        <end position="113"/>
    </location>
</feature>
<dbReference type="InterPro" id="IPR039261">
    <property type="entry name" value="FNR_nucleotide-bd"/>
</dbReference>
<comment type="cofactor">
    <cofactor evidence="1">
        <name>[2Fe-2S] cluster</name>
        <dbReference type="ChEBI" id="CHEBI:190135"/>
    </cofactor>
</comment>
<dbReference type="InterPro" id="IPR001433">
    <property type="entry name" value="OxRdtase_FAD/NAD-bd"/>
</dbReference>
<dbReference type="PANTHER" id="PTHR47354:SF5">
    <property type="entry name" value="PROTEIN RFBI"/>
    <property type="match status" value="1"/>
</dbReference>
<dbReference type="InterPro" id="IPR008333">
    <property type="entry name" value="Cbr1-like_FAD-bd_dom"/>
</dbReference>
<evidence type="ECO:0000256" key="1">
    <source>
        <dbReference type="ARBA" id="ARBA00034078"/>
    </source>
</evidence>